<protein>
    <recommendedName>
        <fullName evidence="8">tRNA(Ile)-lysidine synthase</fullName>
        <ecNumber evidence="8">6.3.4.19</ecNumber>
    </recommendedName>
    <alternativeName>
        <fullName evidence="8">tRNA(Ile)-2-lysyl-cytidine synthase</fullName>
    </alternativeName>
    <alternativeName>
        <fullName evidence="8">tRNA(Ile)-lysidine synthetase</fullName>
    </alternativeName>
</protein>
<keyword evidence="4 8" id="KW-0819">tRNA processing</keyword>
<keyword evidence="5 8" id="KW-0547">Nucleotide-binding</keyword>
<dbReference type="Gene3D" id="3.40.50.620">
    <property type="entry name" value="HUPs"/>
    <property type="match status" value="1"/>
</dbReference>
<dbReference type="Proteomes" id="UP001595953">
    <property type="component" value="Unassembled WGS sequence"/>
</dbReference>
<evidence type="ECO:0000259" key="9">
    <source>
        <dbReference type="SMART" id="SM00977"/>
    </source>
</evidence>
<dbReference type="GO" id="GO:0032267">
    <property type="term" value="F:tRNA(Ile)-lysidine synthase activity"/>
    <property type="evidence" value="ECO:0007669"/>
    <property type="project" value="UniProtKB-EC"/>
</dbReference>
<reference evidence="11" key="1">
    <citation type="journal article" date="2019" name="Int. J. Syst. Evol. Microbiol.">
        <title>The Global Catalogue of Microorganisms (GCM) 10K type strain sequencing project: providing services to taxonomists for standard genome sequencing and annotation.</title>
        <authorList>
            <consortium name="The Broad Institute Genomics Platform"/>
            <consortium name="The Broad Institute Genome Sequencing Center for Infectious Disease"/>
            <person name="Wu L."/>
            <person name="Ma J."/>
        </authorList>
    </citation>
    <scope>NUCLEOTIDE SEQUENCE [LARGE SCALE GENOMIC DNA]</scope>
    <source>
        <strain evidence="11">CCUG 63682</strain>
    </source>
</reference>
<evidence type="ECO:0000256" key="4">
    <source>
        <dbReference type="ARBA" id="ARBA00022694"/>
    </source>
</evidence>
<dbReference type="InterPro" id="IPR012795">
    <property type="entry name" value="tRNA_Ile_lys_synt_N"/>
</dbReference>
<comment type="domain">
    <text evidence="8">The N-terminal region contains the highly conserved SGGXDS motif, predicted to be a P-loop motif involved in ATP binding.</text>
</comment>
<evidence type="ECO:0000256" key="7">
    <source>
        <dbReference type="ARBA" id="ARBA00048539"/>
    </source>
</evidence>
<comment type="subcellular location">
    <subcellularLocation>
        <location evidence="1 8">Cytoplasm</location>
    </subcellularLocation>
</comment>
<keyword evidence="11" id="KW-1185">Reference proteome</keyword>
<dbReference type="PANTHER" id="PTHR43033">
    <property type="entry name" value="TRNA(ILE)-LYSIDINE SYNTHASE-RELATED"/>
    <property type="match status" value="1"/>
</dbReference>
<keyword evidence="3 8" id="KW-0436">Ligase</keyword>
<feature type="binding site" evidence="8">
    <location>
        <begin position="26"/>
        <end position="31"/>
    </location>
    <ligand>
        <name>ATP</name>
        <dbReference type="ChEBI" id="CHEBI:30616"/>
    </ligand>
</feature>
<feature type="domain" description="Lysidine-tRNA(Ile) synthetase C-terminal" evidence="9">
    <location>
        <begin position="360"/>
        <end position="432"/>
    </location>
</feature>
<keyword evidence="2 8" id="KW-0963">Cytoplasm</keyword>
<name>A0ABV9N394_9FLAO</name>
<sequence>MLRSFQNHIDHNLAFITKGKLLVAISGGLDSVVLTHLCHKLKLNISLAHCNFNLRNEESDADEDFVLQLAEDLDLEVFIESFDTEDYAKNNKLSTQMAARELRYQWFEDLATQLQFDYILTAHHADDNLETFLINLSRGTGLDGLIGIPEINGNIVRPLLKFSREDIETYATANKLKWQEDSSNASTKYLRNKLRHEVIPVLKEINPQILQNVEITQVHLQEISEIVDDTLAEVQKKVVSIEGEIIKFNIKKLLQLSHPKAYLYQLIKSFDFPEINDVYNLITAQSGKHVFSATHRLLKDREFLLLSELTSDISLNQDINYNDKQIQCSLGHLTFEEVEAIGEVSKSVIYVDKDTLEFPLTLRSWQEGDVFFPIGMKGKKKVGKYFKDEKLSLIEKEQSQLLCSGTKIIWIVGRRADNRFKVTESTQHILKIQLQ</sequence>
<accession>A0ABV9N394</accession>
<comment type="catalytic activity">
    <reaction evidence="7 8">
        <text>cytidine(34) in tRNA(Ile2) + L-lysine + ATP = lysidine(34) in tRNA(Ile2) + AMP + diphosphate + H(+)</text>
        <dbReference type="Rhea" id="RHEA:43744"/>
        <dbReference type="Rhea" id="RHEA-COMP:10625"/>
        <dbReference type="Rhea" id="RHEA-COMP:10670"/>
        <dbReference type="ChEBI" id="CHEBI:15378"/>
        <dbReference type="ChEBI" id="CHEBI:30616"/>
        <dbReference type="ChEBI" id="CHEBI:32551"/>
        <dbReference type="ChEBI" id="CHEBI:33019"/>
        <dbReference type="ChEBI" id="CHEBI:82748"/>
        <dbReference type="ChEBI" id="CHEBI:83665"/>
        <dbReference type="ChEBI" id="CHEBI:456215"/>
        <dbReference type="EC" id="6.3.4.19"/>
    </reaction>
</comment>
<evidence type="ECO:0000313" key="10">
    <source>
        <dbReference type="EMBL" id="MFC4722070.1"/>
    </source>
</evidence>
<evidence type="ECO:0000313" key="11">
    <source>
        <dbReference type="Proteomes" id="UP001595953"/>
    </source>
</evidence>
<evidence type="ECO:0000256" key="2">
    <source>
        <dbReference type="ARBA" id="ARBA00022490"/>
    </source>
</evidence>
<dbReference type="RefSeq" id="WP_387962281.1">
    <property type="nucleotide sequence ID" value="NZ_JBHSGP010000012.1"/>
</dbReference>
<dbReference type="EMBL" id="JBHSGP010000012">
    <property type="protein sequence ID" value="MFC4722070.1"/>
    <property type="molecule type" value="Genomic_DNA"/>
</dbReference>
<dbReference type="InterPro" id="IPR011063">
    <property type="entry name" value="TilS/TtcA_N"/>
</dbReference>
<evidence type="ECO:0000256" key="1">
    <source>
        <dbReference type="ARBA" id="ARBA00004496"/>
    </source>
</evidence>
<dbReference type="InterPro" id="IPR012796">
    <property type="entry name" value="Lysidine-tRNA-synth_C"/>
</dbReference>
<comment type="function">
    <text evidence="8">Ligates lysine onto the cytidine present at position 34 of the AUA codon-specific tRNA(Ile) that contains the anticodon CAU, in an ATP-dependent manner. Cytidine is converted to lysidine, thus changing the amino acid specificity of the tRNA from methionine to isoleucine.</text>
</comment>
<dbReference type="NCBIfam" id="TIGR02433">
    <property type="entry name" value="lysidine_TilS_C"/>
    <property type="match status" value="1"/>
</dbReference>
<dbReference type="Pfam" id="PF01171">
    <property type="entry name" value="ATP_bind_3"/>
    <property type="match status" value="1"/>
</dbReference>
<organism evidence="10 11">
    <name type="scientific">Geojedonia litorea</name>
    <dbReference type="NCBI Taxonomy" id="1268269"/>
    <lineage>
        <taxon>Bacteria</taxon>
        <taxon>Pseudomonadati</taxon>
        <taxon>Bacteroidota</taxon>
        <taxon>Flavobacteriia</taxon>
        <taxon>Flavobacteriales</taxon>
        <taxon>Flavobacteriaceae</taxon>
        <taxon>Geojedonia</taxon>
    </lineage>
</organism>
<comment type="similarity">
    <text evidence="8">Belongs to the tRNA(Ile)-lysidine synthase family.</text>
</comment>
<dbReference type="SMART" id="SM00977">
    <property type="entry name" value="TilS_C"/>
    <property type="match status" value="1"/>
</dbReference>
<dbReference type="InterPro" id="IPR012094">
    <property type="entry name" value="tRNA_Ile_lys_synt"/>
</dbReference>
<keyword evidence="6 8" id="KW-0067">ATP-binding</keyword>
<dbReference type="PANTHER" id="PTHR43033:SF1">
    <property type="entry name" value="TRNA(ILE)-LYSIDINE SYNTHASE-RELATED"/>
    <property type="match status" value="1"/>
</dbReference>
<gene>
    <name evidence="8 10" type="primary">tilS</name>
    <name evidence="10" type="ORF">ACFO5O_07040</name>
</gene>
<dbReference type="SUPFAM" id="SSF56037">
    <property type="entry name" value="PheT/TilS domain"/>
    <property type="match status" value="1"/>
</dbReference>
<evidence type="ECO:0000256" key="8">
    <source>
        <dbReference type="HAMAP-Rule" id="MF_01161"/>
    </source>
</evidence>
<comment type="caution">
    <text evidence="10">The sequence shown here is derived from an EMBL/GenBank/DDBJ whole genome shotgun (WGS) entry which is preliminary data.</text>
</comment>
<dbReference type="NCBIfam" id="TIGR02432">
    <property type="entry name" value="lysidine_TilS_N"/>
    <property type="match status" value="1"/>
</dbReference>
<evidence type="ECO:0000256" key="3">
    <source>
        <dbReference type="ARBA" id="ARBA00022598"/>
    </source>
</evidence>
<evidence type="ECO:0000256" key="5">
    <source>
        <dbReference type="ARBA" id="ARBA00022741"/>
    </source>
</evidence>
<dbReference type="HAMAP" id="MF_01161">
    <property type="entry name" value="tRNA_Ile_lys_synt"/>
    <property type="match status" value="1"/>
</dbReference>
<dbReference type="Pfam" id="PF11734">
    <property type="entry name" value="TilS_C"/>
    <property type="match status" value="1"/>
</dbReference>
<dbReference type="InterPro" id="IPR014729">
    <property type="entry name" value="Rossmann-like_a/b/a_fold"/>
</dbReference>
<dbReference type="EC" id="6.3.4.19" evidence="8"/>
<proteinExistence type="inferred from homology"/>
<evidence type="ECO:0000256" key="6">
    <source>
        <dbReference type="ARBA" id="ARBA00022840"/>
    </source>
</evidence>
<dbReference type="CDD" id="cd01992">
    <property type="entry name" value="TilS_N"/>
    <property type="match status" value="1"/>
</dbReference>
<dbReference type="SUPFAM" id="SSF52402">
    <property type="entry name" value="Adenine nucleotide alpha hydrolases-like"/>
    <property type="match status" value="1"/>
</dbReference>